<dbReference type="InterPro" id="IPR018062">
    <property type="entry name" value="HTH_AraC-typ_CS"/>
</dbReference>
<evidence type="ECO:0000313" key="8">
    <source>
        <dbReference type="Proteomes" id="UP000515917"/>
    </source>
</evidence>
<evidence type="ECO:0000256" key="2">
    <source>
        <dbReference type="ARBA" id="ARBA00023015"/>
    </source>
</evidence>
<dbReference type="SMART" id="SM00342">
    <property type="entry name" value="HTH_ARAC"/>
    <property type="match status" value="1"/>
</dbReference>
<keyword evidence="3" id="KW-0238">DNA-binding</keyword>
<gene>
    <name evidence="7" type="ORF">C1H71_10840</name>
</gene>
<dbReference type="AlphaFoldDB" id="A0A7G3GB76"/>
<evidence type="ECO:0000256" key="1">
    <source>
        <dbReference type="ARBA" id="ARBA00022491"/>
    </source>
</evidence>
<accession>A0A7G3GB76</accession>
<dbReference type="CDD" id="cd06124">
    <property type="entry name" value="cupin_NimR-like_N"/>
    <property type="match status" value="1"/>
</dbReference>
<keyword evidence="8" id="KW-1185">Reference proteome</keyword>
<dbReference type="Proteomes" id="UP000515917">
    <property type="component" value="Chromosome"/>
</dbReference>
<keyword evidence="4" id="KW-0010">Activator</keyword>
<dbReference type="InterPro" id="IPR011051">
    <property type="entry name" value="RmlC_Cupin_sf"/>
</dbReference>
<organism evidence="7 8">
    <name type="scientific">Iodobacter fluviatilis</name>
    <dbReference type="NCBI Taxonomy" id="537"/>
    <lineage>
        <taxon>Bacteria</taxon>
        <taxon>Pseudomonadati</taxon>
        <taxon>Pseudomonadota</taxon>
        <taxon>Betaproteobacteria</taxon>
        <taxon>Neisseriales</taxon>
        <taxon>Chitinibacteraceae</taxon>
        <taxon>Iodobacter</taxon>
    </lineage>
</organism>
<protein>
    <submittedName>
        <fullName evidence="7">AraC family transcriptional regulator</fullName>
    </submittedName>
</protein>
<dbReference type="InterPro" id="IPR003313">
    <property type="entry name" value="AraC-bd"/>
</dbReference>
<dbReference type="InterPro" id="IPR018060">
    <property type="entry name" value="HTH_AraC"/>
</dbReference>
<dbReference type="PANTHER" id="PTHR11019:SF190">
    <property type="entry name" value="ARAC-FAMILY REGULATORY PROTEIN"/>
    <property type="match status" value="1"/>
</dbReference>
<dbReference type="PROSITE" id="PS01124">
    <property type="entry name" value="HTH_ARAC_FAMILY_2"/>
    <property type="match status" value="1"/>
</dbReference>
<evidence type="ECO:0000256" key="4">
    <source>
        <dbReference type="ARBA" id="ARBA00023159"/>
    </source>
</evidence>
<evidence type="ECO:0000256" key="5">
    <source>
        <dbReference type="ARBA" id="ARBA00023163"/>
    </source>
</evidence>
<dbReference type="EMBL" id="CP025781">
    <property type="protein sequence ID" value="QBC43985.1"/>
    <property type="molecule type" value="Genomic_DNA"/>
</dbReference>
<feature type="domain" description="HTH araC/xylS-type" evidence="6">
    <location>
        <begin position="156"/>
        <end position="257"/>
    </location>
</feature>
<dbReference type="KEGG" id="ifl:C1H71_10840"/>
<dbReference type="InterPro" id="IPR020449">
    <property type="entry name" value="Tscrpt_reg_AraC-type_HTH"/>
</dbReference>
<dbReference type="PANTHER" id="PTHR11019">
    <property type="entry name" value="HTH-TYPE TRANSCRIPTIONAL REGULATOR NIMR"/>
    <property type="match status" value="1"/>
</dbReference>
<evidence type="ECO:0000256" key="3">
    <source>
        <dbReference type="ARBA" id="ARBA00023125"/>
    </source>
</evidence>
<dbReference type="Gene3D" id="1.10.10.60">
    <property type="entry name" value="Homeodomain-like"/>
    <property type="match status" value="1"/>
</dbReference>
<dbReference type="InterPro" id="IPR009057">
    <property type="entry name" value="Homeodomain-like_sf"/>
</dbReference>
<keyword evidence="5" id="KW-0804">Transcription</keyword>
<dbReference type="GO" id="GO:0003700">
    <property type="term" value="F:DNA-binding transcription factor activity"/>
    <property type="evidence" value="ECO:0007669"/>
    <property type="project" value="InterPro"/>
</dbReference>
<dbReference type="PROSITE" id="PS00041">
    <property type="entry name" value="HTH_ARAC_FAMILY_1"/>
    <property type="match status" value="1"/>
</dbReference>
<keyword evidence="2" id="KW-0805">Transcription regulation</keyword>
<evidence type="ECO:0000259" key="6">
    <source>
        <dbReference type="PROSITE" id="PS01124"/>
    </source>
</evidence>
<dbReference type="SUPFAM" id="SSF46689">
    <property type="entry name" value="Homeodomain-like"/>
    <property type="match status" value="2"/>
</dbReference>
<dbReference type="FunFam" id="1.10.10.60:FF:000132">
    <property type="entry name" value="AraC family transcriptional regulator"/>
    <property type="match status" value="1"/>
</dbReference>
<dbReference type="Pfam" id="PF12833">
    <property type="entry name" value="HTH_18"/>
    <property type="match status" value="1"/>
</dbReference>
<dbReference type="PRINTS" id="PR00032">
    <property type="entry name" value="HTHARAC"/>
</dbReference>
<sequence length="264" mass="30143">MSLPYSQADLSLKQPNPLYFRYQQMLANTQCISHQHPWGQICWISLGIMEISLEQQALISPANFLVWIPANTPHAAYVRQALDYTSIYVSAELAQRLPNETCLLAQTPLISALINDFCQRQVSHMQSASDHHQAELLIARLSQCERAANFLPSSQDRLLLPILNTLQAEPNNDRSLASWAQEVHSTERTLARRFQKELGMSFGQCRNRIRLLQALAWLKEDKSIQDIAWRLGYGTPSAFIAMFKQLIGFSPERYRRQIHGASHL</sequence>
<evidence type="ECO:0000313" key="7">
    <source>
        <dbReference type="EMBL" id="QBC43985.1"/>
    </source>
</evidence>
<reference evidence="7 8" key="1">
    <citation type="submission" date="2018-01" db="EMBL/GenBank/DDBJ databases">
        <title>Genome sequence of Iodobacter sp. strain PCH194 isolated from Indian Trans-Himalaya.</title>
        <authorList>
            <person name="Kumar V."/>
            <person name="Thakur V."/>
            <person name="Kumar S."/>
            <person name="Singh D."/>
        </authorList>
    </citation>
    <scope>NUCLEOTIDE SEQUENCE [LARGE SCALE GENOMIC DNA]</scope>
    <source>
        <strain evidence="7 8">PCH194</strain>
    </source>
</reference>
<dbReference type="SUPFAM" id="SSF51182">
    <property type="entry name" value="RmlC-like cupins"/>
    <property type="match status" value="1"/>
</dbReference>
<dbReference type="GO" id="GO:0043565">
    <property type="term" value="F:sequence-specific DNA binding"/>
    <property type="evidence" value="ECO:0007669"/>
    <property type="project" value="InterPro"/>
</dbReference>
<name>A0A7G3GB76_9NEIS</name>
<keyword evidence="1" id="KW-0678">Repressor</keyword>
<dbReference type="Pfam" id="PF02311">
    <property type="entry name" value="AraC_binding"/>
    <property type="match status" value="1"/>
</dbReference>
<proteinExistence type="predicted"/>